<feature type="region of interest" description="Disordered" evidence="1">
    <location>
        <begin position="49"/>
        <end position="138"/>
    </location>
</feature>
<evidence type="ECO:0000256" key="1">
    <source>
        <dbReference type="SAM" id="MobiDB-lite"/>
    </source>
</evidence>
<accession>A0AAV7VVW7</accession>
<keyword evidence="3" id="KW-1185">Reference proteome</keyword>
<sequence length="138" mass="14485">MPSRAPGVLPVGGAPRVFYTGASAWAPRGGPLTQGLFLGSGQHCLFSPRGSTRGARLQCPPGLAKHPQSGAAASGRATASEPNQPRELNPSRHFIFLSPRSRSGHGARSEPAFRNRSPQLAPRDPGILGRVKRHPSLG</sequence>
<evidence type="ECO:0000313" key="2">
    <source>
        <dbReference type="EMBL" id="KAJ1205819.1"/>
    </source>
</evidence>
<name>A0AAV7VVW7_PLEWA</name>
<protein>
    <submittedName>
        <fullName evidence="2">Uncharacterized protein</fullName>
    </submittedName>
</protein>
<organism evidence="2 3">
    <name type="scientific">Pleurodeles waltl</name>
    <name type="common">Iberian ribbed newt</name>
    <dbReference type="NCBI Taxonomy" id="8319"/>
    <lineage>
        <taxon>Eukaryota</taxon>
        <taxon>Metazoa</taxon>
        <taxon>Chordata</taxon>
        <taxon>Craniata</taxon>
        <taxon>Vertebrata</taxon>
        <taxon>Euteleostomi</taxon>
        <taxon>Amphibia</taxon>
        <taxon>Batrachia</taxon>
        <taxon>Caudata</taxon>
        <taxon>Salamandroidea</taxon>
        <taxon>Salamandridae</taxon>
        <taxon>Pleurodelinae</taxon>
        <taxon>Pleurodeles</taxon>
    </lineage>
</organism>
<reference evidence="2" key="1">
    <citation type="journal article" date="2022" name="bioRxiv">
        <title>Sequencing and chromosome-scale assembly of the giantPleurodeles waltlgenome.</title>
        <authorList>
            <person name="Brown T."/>
            <person name="Elewa A."/>
            <person name="Iarovenko S."/>
            <person name="Subramanian E."/>
            <person name="Araus A.J."/>
            <person name="Petzold A."/>
            <person name="Susuki M."/>
            <person name="Suzuki K.-i.T."/>
            <person name="Hayashi T."/>
            <person name="Toyoda A."/>
            <person name="Oliveira C."/>
            <person name="Osipova E."/>
            <person name="Leigh N.D."/>
            <person name="Simon A."/>
            <person name="Yun M.H."/>
        </authorList>
    </citation>
    <scope>NUCLEOTIDE SEQUENCE</scope>
    <source>
        <strain evidence="2">20211129_DDA</strain>
        <tissue evidence="2">Liver</tissue>
    </source>
</reference>
<proteinExistence type="predicted"/>
<comment type="caution">
    <text evidence="2">The sequence shown here is derived from an EMBL/GenBank/DDBJ whole genome shotgun (WGS) entry which is preliminary data.</text>
</comment>
<dbReference type="EMBL" id="JANPWB010000002">
    <property type="protein sequence ID" value="KAJ1205819.1"/>
    <property type="molecule type" value="Genomic_DNA"/>
</dbReference>
<gene>
    <name evidence="2" type="ORF">NDU88_001245</name>
</gene>
<evidence type="ECO:0000313" key="3">
    <source>
        <dbReference type="Proteomes" id="UP001066276"/>
    </source>
</evidence>
<dbReference type="Proteomes" id="UP001066276">
    <property type="component" value="Chromosome 1_2"/>
</dbReference>
<feature type="compositionally biased region" description="Low complexity" evidence="1">
    <location>
        <begin position="69"/>
        <end position="80"/>
    </location>
</feature>
<dbReference type="AlphaFoldDB" id="A0AAV7VVW7"/>